<dbReference type="InterPro" id="IPR014046">
    <property type="entry name" value="C-di-AMP_synthase"/>
</dbReference>
<comment type="function">
    <text evidence="10">Catalyzes the condensation of 2 ATP molecules into cyclic di-AMP (c-di-AMP), a second messenger used to regulate differing processes in different bacteria.</text>
</comment>
<dbReference type="FunFam" id="3.40.1700.10:FF:000002">
    <property type="entry name" value="Diadenylate cyclase"/>
    <property type="match status" value="1"/>
</dbReference>
<dbReference type="GO" id="GO:0006171">
    <property type="term" value="P:cAMP biosynthetic process"/>
    <property type="evidence" value="ECO:0007669"/>
    <property type="project" value="InterPro"/>
</dbReference>
<accession>A0A858RGE4</accession>
<evidence type="ECO:0000256" key="2">
    <source>
        <dbReference type="ARBA" id="ARBA00022475"/>
    </source>
</evidence>
<dbReference type="GO" id="GO:0106408">
    <property type="term" value="F:diadenylate cyclase activity"/>
    <property type="evidence" value="ECO:0007669"/>
    <property type="project" value="UniProtKB-EC"/>
</dbReference>
<proteinExistence type="inferred from homology"/>
<sequence>MAWDFVRENWKNGIEILILSIAIYQIYRAFRATRGARILVGLVVILVAVTLILFQFKFQVITWLVTRAAILLVFALPVIFQPELRNALAKLGSSRLFSFSNKSQLDFLEIFEDSVVALSKKRIGALFAIERDISMKPYEETGVTLSADFSPELAMTIFFPKTPLHDGGVVISNKKMSTAACVFPVSQKELSDRSIGLRHRAAIGVTEETDCVAVIVSEETGAISICMEGILERNLGEEKFRKRMAQIFLSNDDKNETSAPKELGPEDRVTASGDRDLVSD</sequence>
<reference evidence="13 14" key="1">
    <citation type="submission" date="2020-04" db="EMBL/GenBank/DDBJ databases">
        <title>Luteolibacter sp. G-1-1-1 isolated from soil.</title>
        <authorList>
            <person name="Dahal R.H."/>
        </authorList>
    </citation>
    <scope>NUCLEOTIDE SEQUENCE [LARGE SCALE GENOMIC DNA]</scope>
    <source>
        <strain evidence="13 14">G-1-1-1</strain>
    </source>
</reference>
<dbReference type="Pfam" id="PF02457">
    <property type="entry name" value="DAC"/>
    <property type="match status" value="1"/>
</dbReference>
<comment type="caution">
    <text evidence="10">Lacks conserved residue(s) required for the propagation of feature annotation.</text>
</comment>
<dbReference type="AlphaFoldDB" id="A0A858RGE4"/>
<dbReference type="PANTHER" id="PTHR34185">
    <property type="entry name" value="DIADENYLATE CYCLASE"/>
    <property type="match status" value="1"/>
</dbReference>
<dbReference type="HAMAP" id="MF_01499">
    <property type="entry name" value="DacA"/>
    <property type="match status" value="1"/>
</dbReference>
<comment type="catalytic activity">
    <reaction evidence="1 10">
        <text>2 ATP = 3',3'-c-di-AMP + 2 diphosphate</text>
        <dbReference type="Rhea" id="RHEA:35655"/>
        <dbReference type="ChEBI" id="CHEBI:30616"/>
        <dbReference type="ChEBI" id="CHEBI:33019"/>
        <dbReference type="ChEBI" id="CHEBI:71500"/>
        <dbReference type="EC" id="2.7.7.85"/>
    </reaction>
</comment>
<dbReference type="PIRSF" id="PIRSF004793">
    <property type="entry name" value="UCP004793"/>
    <property type="match status" value="1"/>
</dbReference>
<evidence type="ECO:0000256" key="6">
    <source>
        <dbReference type="ARBA" id="ARBA00022741"/>
    </source>
</evidence>
<dbReference type="SUPFAM" id="SSF143597">
    <property type="entry name" value="YojJ-like"/>
    <property type="match status" value="1"/>
</dbReference>
<evidence type="ECO:0000256" key="10">
    <source>
        <dbReference type="HAMAP-Rule" id="MF_01499"/>
    </source>
</evidence>
<evidence type="ECO:0000256" key="11">
    <source>
        <dbReference type="SAM" id="MobiDB-lite"/>
    </source>
</evidence>
<evidence type="ECO:0000256" key="3">
    <source>
        <dbReference type="ARBA" id="ARBA00022679"/>
    </source>
</evidence>
<dbReference type="InterPro" id="IPR050338">
    <property type="entry name" value="DisA"/>
</dbReference>
<evidence type="ECO:0000256" key="1">
    <source>
        <dbReference type="ARBA" id="ARBA00000877"/>
    </source>
</evidence>
<comment type="subunit">
    <text evidence="10">Probably a homodimer.</text>
</comment>
<comment type="similarity">
    <text evidence="10">Belongs to the adenylate cyclase family. DacA/CdaA subfamily.</text>
</comment>
<dbReference type="PROSITE" id="PS51794">
    <property type="entry name" value="DAC"/>
    <property type="match status" value="1"/>
</dbReference>
<organism evidence="13 14">
    <name type="scientific">Luteolibacter luteus</name>
    <dbReference type="NCBI Taxonomy" id="2728835"/>
    <lineage>
        <taxon>Bacteria</taxon>
        <taxon>Pseudomonadati</taxon>
        <taxon>Verrucomicrobiota</taxon>
        <taxon>Verrucomicrobiia</taxon>
        <taxon>Verrucomicrobiales</taxon>
        <taxon>Verrucomicrobiaceae</taxon>
        <taxon>Luteolibacter</taxon>
    </lineage>
</organism>
<dbReference type="RefSeq" id="WP_169453974.1">
    <property type="nucleotide sequence ID" value="NZ_CP051774.1"/>
</dbReference>
<keyword evidence="6 10" id="KW-0547">Nucleotide-binding</keyword>
<dbReference type="EC" id="2.7.7.85" evidence="10"/>
<keyword evidence="9 10" id="KW-0472">Membrane</keyword>
<evidence type="ECO:0000313" key="14">
    <source>
        <dbReference type="Proteomes" id="UP000501812"/>
    </source>
</evidence>
<evidence type="ECO:0000256" key="5">
    <source>
        <dbReference type="ARBA" id="ARBA00022695"/>
    </source>
</evidence>
<dbReference type="InterPro" id="IPR036888">
    <property type="entry name" value="DNA_integrity_DisA_N_sf"/>
</dbReference>
<dbReference type="Gene3D" id="3.40.1700.10">
    <property type="entry name" value="DNA integrity scanning protein, DisA, N-terminal domain"/>
    <property type="match status" value="1"/>
</dbReference>
<dbReference type="GO" id="GO:0004016">
    <property type="term" value="F:adenylate cyclase activity"/>
    <property type="evidence" value="ECO:0007669"/>
    <property type="project" value="UniProtKB-UniRule"/>
</dbReference>
<dbReference type="Pfam" id="PF19293">
    <property type="entry name" value="CdaA_N"/>
    <property type="match status" value="1"/>
</dbReference>
<feature type="compositionally biased region" description="Basic and acidic residues" evidence="11">
    <location>
        <begin position="263"/>
        <end position="280"/>
    </location>
</feature>
<evidence type="ECO:0000256" key="9">
    <source>
        <dbReference type="ARBA" id="ARBA00023136"/>
    </source>
</evidence>
<evidence type="ECO:0000256" key="4">
    <source>
        <dbReference type="ARBA" id="ARBA00022692"/>
    </source>
</evidence>
<keyword evidence="7 10" id="KW-0067">ATP-binding</keyword>
<dbReference type="InterPro" id="IPR034701">
    <property type="entry name" value="CdaA"/>
</dbReference>
<feature type="domain" description="DAC" evidence="12">
    <location>
        <begin position="81"/>
        <end position="237"/>
    </location>
</feature>
<protein>
    <recommendedName>
        <fullName evidence="10">Diadenylate cyclase</fullName>
        <shortName evidence="10">DAC</shortName>
        <ecNumber evidence="10">2.7.7.85</ecNumber>
    </recommendedName>
    <alternativeName>
        <fullName evidence="10">Cyclic-di-AMP synthase</fullName>
        <shortName evidence="10">c-di-AMP synthase</shortName>
    </alternativeName>
</protein>
<keyword evidence="5 10" id="KW-0548">Nucleotidyltransferase</keyword>
<evidence type="ECO:0000256" key="7">
    <source>
        <dbReference type="ARBA" id="ARBA00022840"/>
    </source>
</evidence>
<name>A0A858RGE4_9BACT</name>
<keyword evidence="4 10" id="KW-0812">Transmembrane</keyword>
<feature type="transmembrane region" description="Helical" evidence="10">
    <location>
        <begin position="37"/>
        <end position="54"/>
    </location>
</feature>
<evidence type="ECO:0000313" key="13">
    <source>
        <dbReference type="EMBL" id="QJE95661.1"/>
    </source>
</evidence>
<dbReference type="KEGG" id="luo:HHL09_07640"/>
<dbReference type="GO" id="GO:0005524">
    <property type="term" value="F:ATP binding"/>
    <property type="evidence" value="ECO:0007669"/>
    <property type="project" value="UniProtKB-UniRule"/>
</dbReference>
<keyword evidence="8 10" id="KW-1133">Transmembrane helix</keyword>
<dbReference type="InterPro" id="IPR003390">
    <property type="entry name" value="DNA_integrity_scan_DisA_N"/>
</dbReference>
<dbReference type="Proteomes" id="UP000501812">
    <property type="component" value="Chromosome"/>
</dbReference>
<keyword evidence="14" id="KW-1185">Reference proteome</keyword>
<feature type="transmembrane region" description="Helical" evidence="10">
    <location>
        <begin position="60"/>
        <end position="80"/>
    </location>
</feature>
<evidence type="ECO:0000256" key="8">
    <source>
        <dbReference type="ARBA" id="ARBA00022989"/>
    </source>
</evidence>
<keyword evidence="2 10" id="KW-1003">Cell membrane</keyword>
<feature type="region of interest" description="Disordered" evidence="11">
    <location>
        <begin position="251"/>
        <end position="280"/>
    </location>
</feature>
<keyword evidence="3 10" id="KW-0808">Transferase</keyword>
<dbReference type="EMBL" id="CP051774">
    <property type="protein sequence ID" value="QJE95661.1"/>
    <property type="molecule type" value="Genomic_DNA"/>
</dbReference>
<evidence type="ECO:0000259" key="12">
    <source>
        <dbReference type="PROSITE" id="PS51794"/>
    </source>
</evidence>
<dbReference type="PANTHER" id="PTHR34185:SF1">
    <property type="entry name" value="DIADENYLATE CYCLASE"/>
    <property type="match status" value="1"/>
</dbReference>
<dbReference type="InterPro" id="IPR045585">
    <property type="entry name" value="CdaA_N"/>
</dbReference>
<dbReference type="NCBIfam" id="TIGR00159">
    <property type="entry name" value="diadenylate cyclase CdaA"/>
    <property type="match status" value="1"/>
</dbReference>
<gene>
    <name evidence="10" type="primary">dacA</name>
    <name evidence="13" type="ORF">HHL09_07640</name>
</gene>